<accession>A0A5C3N2V0</accession>
<dbReference type="STRING" id="5364.A0A5C3N2V0"/>
<sequence length="162" mass="17570">MATFTDSSSTSSAPKAPRGSYGSNVLWAHLLRKDVPLALQPSLGSKSLASVTPSDKAGTSMRILLHDTQANLEKFSAHVDKLTSGVEEAKREVVTMKTMFGEEHDKLIDQTVSLVNRCQATLQSSIGTPAQVTKVQDILDDLSAKGLRLDAFDKKFDLIHMV</sequence>
<name>A0A5C3N2V0_9AGAM</name>
<protein>
    <submittedName>
        <fullName evidence="2">Uncharacterized protein</fullName>
    </submittedName>
</protein>
<dbReference type="OrthoDB" id="3270311at2759"/>
<keyword evidence="3" id="KW-1185">Reference proteome</keyword>
<evidence type="ECO:0000256" key="1">
    <source>
        <dbReference type="SAM" id="MobiDB-lite"/>
    </source>
</evidence>
<dbReference type="EMBL" id="ML213510">
    <property type="protein sequence ID" value="TFK52059.1"/>
    <property type="molecule type" value="Genomic_DNA"/>
</dbReference>
<feature type="compositionally biased region" description="Low complexity" evidence="1">
    <location>
        <begin position="1"/>
        <end position="12"/>
    </location>
</feature>
<feature type="region of interest" description="Disordered" evidence="1">
    <location>
        <begin position="1"/>
        <end position="20"/>
    </location>
</feature>
<gene>
    <name evidence="2" type="ORF">OE88DRAFT_1629147</name>
</gene>
<reference evidence="2 3" key="1">
    <citation type="journal article" date="2019" name="Nat. Ecol. Evol.">
        <title>Megaphylogeny resolves global patterns of mushroom evolution.</title>
        <authorList>
            <person name="Varga T."/>
            <person name="Krizsan K."/>
            <person name="Foldi C."/>
            <person name="Dima B."/>
            <person name="Sanchez-Garcia M."/>
            <person name="Sanchez-Ramirez S."/>
            <person name="Szollosi G.J."/>
            <person name="Szarkandi J.G."/>
            <person name="Papp V."/>
            <person name="Albert L."/>
            <person name="Andreopoulos W."/>
            <person name="Angelini C."/>
            <person name="Antonin V."/>
            <person name="Barry K.W."/>
            <person name="Bougher N.L."/>
            <person name="Buchanan P."/>
            <person name="Buyck B."/>
            <person name="Bense V."/>
            <person name="Catcheside P."/>
            <person name="Chovatia M."/>
            <person name="Cooper J."/>
            <person name="Damon W."/>
            <person name="Desjardin D."/>
            <person name="Finy P."/>
            <person name="Geml J."/>
            <person name="Haridas S."/>
            <person name="Hughes K."/>
            <person name="Justo A."/>
            <person name="Karasinski D."/>
            <person name="Kautmanova I."/>
            <person name="Kiss B."/>
            <person name="Kocsube S."/>
            <person name="Kotiranta H."/>
            <person name="LaButti K.M."/>
            <person name="Lechner B.E."/>
            <person name="Liimatainen K."/>
            <person name="Lipzen A."/>
            <person name="Lukacs Z."/>
            <person name="Mihaltcheva S."/>
            <person name="Morgado L.N."/>
            <person name="Niskanen T."/>
            <person name="Noordeloos M.E."/>
            <person name="Ohm R.A."/>
            <person name="Ortiz-Santana B."/>
            <person name="Ovrebo C."/>
            <person name="Racz N."/>
            <person name="Riley R."/>
            <person name="Savchenko A."/>
            <person name="Shiryaev A."/>
            <person name="Soop K."/>
            <person name="Spirin V."/>
            <person name="Szebenyi C."/>
            <person name="Tomsovsky M."/>
            <person name="Tulloss R.E."/>
            <person name="Uehling J."/>
            <person name="Grigoriev I.V."/>
            <person name="Vagvolgyi C."/>
            <person name="Papp T."/>
            <person name="Martin F.M."/>
            <person name="Miettinen O."/>
            <person name="Hibbett D.S."/>
            <person name="Nagy L.G."/>
        </authorList>
    </citation>
    <scope>NUCLEOTIDE SEQUENCE [LARGE SCALE GENOMIC DNA]</scope>
    <source>
        <strain evidence="2 3">OMC1185</strain>
    </source>
</reference>
<feature type="non-terminal residue" evidence="2">
    <location>
        <position position="162"/>
    </location>
</feature>
<organism evidence="2 3">
    <name type="scientific">Heliocybe sulcata</name>
    <dbReference type="NCBI Taxonomy" id="5364"/>
    <lineage>
        <taxon>Eukaryota</taxon>
        <taxon>Fungi</taxon>
        <taxon>Dikarya</taxon>
        <taxon>Basidiomycota</taxon>
        <taxon>Agaricomycotina</taxon>
        <taxon>Agaricomycetes</taxon>
        <taxon>Gloeophyllales</taxon>
        <taxon>Gloeophyllaceae</taxon>
        <taxon>Heliocybe</taxon>
    </lineage>
</organism>
<evidence type="ECO:0000313" key="3">
    <source>
        <dbReference type="Proteomes" id="UP000305948"/>
    </source>
</evidence>
<dbReference type="Proteomes" id="UP000305948">
    <property type="component" value="Unassembled WGS sequence"/>
</dbReference>
<dbReference type="AlphaFoldDB" id="A0A5C3N2V0"/>
<proteinExistence type="predicted"/>
<evidence type="ECO:0000313" key="2">
    <source>
        <dbReference type="EMBL" id="TFK52059.1"/>
    </source>
</evidence>